<proteinExistence type="predicted"/>
<name>A0AAV4ARN9_9GAST</name>
<evidence type="ECO:0000313" key="1">
    <source>
        <dbReference type="EMBL" id="GFO08804.1"/>
    </source>
</evidence>
<evidence type="ECO:0000313" key="2">
    <source>
        <dbReference type="Proteomes" id="UP000735302"/>
    </source>
</evidence>
<sequence>MKACAPLFVCDSNSMNAPEAGDTFVPIISGVSPVLGAHGIKGFTNFGTHGIKSLISFDCAPYQRFPQFWVRSVSEVLPVMGLNLLASGLLLTVYSHMLSLTAEWNCVHGVQVPEPSGFSCALRSQVVRFCEERRINKLSVTGVHAVATN</sequence>
<dbReference type="AlphaFoldDB" id="A0AAV4ARN9"/>
<organism evidence="1 2">
    <name type="scientific">Plakobranchus ocellatus</name>
    <dbReference type="NCBI Taxonomy" id="259542"/>
    <lineage>
        <taxon>Eukaryota</taxon>
        <taxon>Metazoa</taxon>
        <taxon>Spiralia</taxon>
        <taxon>Lophotrochozoa</taxon>
        <taxon>Mollusca</taxon>
        <taxon>Gastropoda</taxon>
        <taxon>Heterobranchia</taxon>
        <taxon>Euthyneura</taxon>
        <taxon>Panpulmonata</taxon>
        <taxon>Sacoglossa</taxon>
        <taxon>Placobranchoidea</taxon>
        <taxon>Plakobranchidae</taxon>
        <taxon>Plakobranchus</taxon>
    </lineage>
</organism>
<reference evidence="1 2" key="1">
    <citation type="journal article" date="2021" name="Elife">
        <title>Chloroplast acquisition without the gene transfer in kleptoplastic sea slugs, Plakobranchus ocellatus.</title>
        <authorList>
            <person name="Maeda T."/>
            <person name="Takahashi S."/>
            <person name="Yoshida T."/>
            <person name="Shimamura S."/>
            <person name="Takaki Y."/>
            <person name="Nagai Y."/>
            <person name="Toyoda A."/>
            <person name="Suzuki Y."/>
            <person name="Arimoto A."/>
            <person name="Ishii H."/>
            <person name="Satoh N."/>
            <person name="Nishiyama T."/>
            <person name="Hasebe M."/>
            <person name="Maruyama T."/>
            <person name="Minagawa J."/>
            <person name="Obokata J."/>
            <person name="Shigenobu S."/>
        </authorList>
    </citation>
    <scope>NUCLEOTIDE SEQUENCE [LARGE SCALE GENOMIC DNA]</scope>
</reference>
<comment type="caution">
    <text evidence="1">The sequence shown here is derived from an EMBL/GenBank/DDBJ whole genome shotgun (WGS) entry which is preliminary data.</text>
</comment>
<dbReference type="Proteomes" id="UP000735302">
    <property type="component" value="Unassembled WGS sequence"/>
</dbReference>
<accession>A0AAV4ARN9</accession>
<keyword evidence="2" id="KW-1185">Reference proteome</keyword>
<gene>
    <name evidence="1" type="ORF">PoB_003530900</name>
</gene>
<dbReference type="EMBL" id="BLXT01004001">
    <property type="protein sequence ID" value="GFO08804.1"/>
    <property type="molecule type" value="Genomic_DNA"/>
</dbReference>
<protein>
    <submittedName>
        <fullName evidence="1">Uncharacterized protein</fullName>
    </submittedName>
</protein>